<gene>
    <name evidence="2" type="ORF">JRQ81_005763</name>
</gene>
<protein>
    <submittedName>
        <fullName evidence="2">Uncharacterized protein</fullName>
    </submittedName>
</protein>
<accession>A0A9Q0XIT8</accession>
<dbReference type="EMBL" id="JAPFRF010000012">
    <property type="protein sequence ID" value="KAJ7313941.1"/>
    <property type="molecule type" value="Genomic_DNA"/>
</dbReference>
<evidence type="ECO:0000313" key="3">
    <source>
        <dbReference type="Proteomes" id="UP001142489"/>
    </source>
</evidence>
<comment type="caution">
    <text evidence="2">The sequence shown here is derived from an EMBL/GenBank/DDBJ whole genome shotgun (WGS) entry which is preliminary data.</text>
</comment>
<dbReference type="OrthoDB" id="43122at2759"/>
<feature type="compositionally biased region" description="Polar residues" evidence="1">
    <location>
        <begin position="22"/>
        <end position="43"/>
    </location>
</feature>
<evidence type="ECO:0000313" key="2">
    <source>
        <dbReference type="EMBL" id="KAJ7313941.1"/>
    </source>
</evidence>
<dbReference type="Proteomes" id="UP001142489">
    <property type="component" value="Unassembled WGS sequence"/>
</dbReference>
<evidence type="ECO:0000256" key="1">
    <source>
        <dbReference type="SAM" id="MobiDB-lite"/>
    </source>
</evidence>
<proteinExistence type="predicted"/>
<name>A0A9Q0XIT8_9SAUR</name>
<feature type="compositionally biased region" description="Low complexity" evidence="1">
    <location>
        <begin position="60"/>
        <end position="76"/>
    </location>
</feature>
<feature type="region of interest" description="Disordered" evidence="1">
    <location>
        <begin position="1"/>
        <end position="93"/>
    </location>
</feature>
<organism evidence="2 3">
    <name type="scientific">Phrynocephalus forsythii</name>
    <dbReference type="NCBI Taxonomy" id="171643"/>
    <lineage>
        <taxon>Eukaryota</taxon>
        <taxon>Metazoa</taxon>
        <taxon>Chordata</taxon>
        <taxon>Craniata</taxon>
        <taxon>Vertebrata</taxon>
        <taxon>Euteleostomi</taxon>
        <taxon>Lepidosauria</taxon>
        <taxon>Squamata</taxon>
        <taxon>Bifurcata</taxon>
        <taxon>Unidentata</taxon>
        <taxon>Episquamata</taxon>
        <taxon>Toxicofera</taxon>
        <taxon>Iguania</taxon>
        <taxon>Acrodonta</taxon>
        <taxon>Agamidae</taxon>
        <taxon>Agaminae</taxon>
        <taxon>Phrynocephalus</taxon>
    </lineage>
</organism>
<keyword evidence="3" id="KW-1185">Reference proteome</keyword>
<reference evidence="2" key="1">
    <citation type="journal article" date="2023" name="DNA Res.">
        <title>Chromosome-level genome assembly of Phrynocephalus forsythii using third-generation DNA sequencing and Hi-C analysis.</title>
        <authorList>
            <person name="Qi Y."/>
            <person name="Zhao W."/>
            <person name="Zhao Y."/>
            <person name="Niu C."/>
            <person name="Cao S."/>
            <person name="Zhang Y."/>
        </authorList>
    </citation>
    <scope>NUCLEOTIDE SEQUENCE</scope>
    <source>
        <tissue evidence="2">Muscle</tissue>
    </source>
</reference>
<dbReference type="AlphaFoldDB" id="A0A9Q0XIT8"/>
<sequence>MDPESGGRTSERDHPPPLNLPCSGTSGTTHLVPSSSHPTNQKPSALKASDGSLSHTEEFSQLPSKPKSPQSTSHQSEPTKEEEPPLNGLHWLAPLPQAASRNLGLSRVADWPPTVSWNSEVWASELSLVGNRRSTANGRCLKWRAENVSHQVETYLGESARPVKVTLLKTSF</sequence>